<evidence type="ECO:0000313" key="6">
    <source>
        <dbReference type="EMBL" id="GAA4697676.1"/>
    </source>
</evidence>
<evidence type="ECO:0000256" key="1">
    <source>
        <dbReference type="ARBA" id="ARBA00009481"/>
    </source>
</evidence>
<name>A0ABP8X0B5_9ACTN</name>
<dbReference type="PANTHER" id="PTHR12526">
    <property type="entry name" value="GLYCOSYLTRANSFERASE"/>
    <property type="match status" value="1"/>
</dbReference>
<sequence length="378" mass="41516">MVRSTHATPRAGRGRLVVLNWRDCWHPEGGGSELYVTEVARRLAAEGRPVTVLTARYPGAARTEVREGLRYVRRGGHLTVYLWAALLLALGRLGPLGRVEQVLEVQNGMPFLARLFTRARVTVLVHHVHREQWSILAAPLARFGWFMESRVAPRVNRGCRYVAVSDVTRTELAELGVRAADITLAFNGTPPVPPFEQRPESTAPQLVMLVRLVPHKRVEHAMHAVAALRARHPGLHLTVMGSGWWHDELLAERDRLDLAEAVTFLGHVEERTKFEVLSGAWVHLLPSVKEGWGLSIVEAAHVGVPSVAYADAGGVRESILDGVTGLLALDLPDLVAQVDRLLTDHGLRHELGEKAKVRAVGFTWEATATTVAGVLDAG</sequence>
<accession>A0ABP8X0B5</accession>
<feature type="domain" description="Glycosyltransferase subfamily 4-like N-terminal" evidence="5">
    <location>
        <begin position="30"/>
        <end position="189"/>
    </location>
</feature>
<dbReference type="InterPro" id="IPR028098">
    <property type="entry name" value="Glyco_trans_4-like_N"/>
</dbReference>
<comment type="similarity">
    <text evidence="1">Belongs to the glycosyltransferase group 1 family. Glycosyltransferase 4 subfamily.</text>
</comment>
<dbReference type="CDD" id="cd03801">
    <property type="entry name" value="GT4_PimA-like"/>
    <property type="match status" value="1"/>
</dbReference>
<evidence type="ECO:0000259" key="4">
    <source>
        <dbReference type="Pfam" id="PF00534"/>
    </source>
</evidence>
<reference evidence="7" key="1">
    <citation type="journal article" date="2019" name="Int. J. Syst. Evol. Microbiol.">
        <title>The Global Catalogue of Microorganisms (GCM) 10K type strain sequencing project: providing services to taxonomists for standard genome sequencing and annotation.</title>
        <authorList>
            <consortium name="The Broad Institute Genomics Platform"/>
            <consortium name="The Broad Institute Genome Sequencing Center for Infectious Disease"/>
            <person name="Wu L."/>
            <person name="Ma J."/>
        </authorList>
    </citation>
    <scope>NUCLEOTIDE SEQUENCE [LARGE SCALE GENOMIC DNA]</scope>
    <source>
        <strain evidence="7">JCM 18127</strain>
    </source>
</reference>
<evidence type="ECO:0000259" key="5">
    <source>
        <dbReference type="Pfam" id="PF13439"/>
    </source>
</evidence>
<dbReference type="Gene3D" id="3.40.50.2000">
    <property type="entry name" value="Glycogen Phosphorylase B"/>
    <property type="match status" value="2"/>
</dbReference>
<keyword evidence="3" id="KW-0808">Transferase</keyword>
<evidence type="ECO:0000256" key="2">
    <source>
        <dbReference type="ARBA" id="ARBA00022676"/>
    </source>
</evidence>
<comment type="caution">
    <text evidence="6">The sequence shown here is derived from an EMBL/GenBank/DDBJ whole genome shotgun (WGS) entry which is preliminary data.</text>
</comment>
<organism evidence="6 7">
    <name type="scientific">Nocardioides nanhaiensis</name>
    <dbReference type="NCBI Taxonomy" id="1476871"/>
    <lineage>
        <taxon>Bacteria</taxon>
        <taxon>Bacillati</taxon>
        <taxon>Actinomycetota</taxon>
        <taxon>Actinomycetes</taxon>
        <taxon>Propionibacteriales</taxon>
        <taxon>Nocardioidaceae</taxon>
        <taxon>Nocardioides</taxon>
    </lineage>
</organism>
<dbReference type="Pfam" id="PF00534">
    <property type="entry name" value="Glycos_transf_1"/>
    <property type="match status" value="1"/>
</dbReference>
<evidence type="ECO:0000313" key="7">
    <source>
        <dbReference type="Proteomes" id="UP001500621"/>
    </source>
</evidence>
<dbReference type="RefSeq" id="WP_345271688.1">
    <property type="nucleotide sequence ID" value="NZ_BAABIM010000005.1"/>
</dbReference>
<dbReference type="SUPFAM" id="SSF53756">
    <property type="entry name" value="UDP-Glycosyltransferase/glycogen phosphorylase"/>
    <property type="match status" value="1"/>
</dbReference>
<proteinExistence type="inferred from homology"/>
<gene>
    <name evidence="6" type="ORF">GCM10023226_40190</name>
</gene>
<dbReference type="InterPro" id="IPR001296">
    <property type="entry name" value="Glyco_trans_1"/>
</dbReference>
<protein>
    <submittedName>
        <fullName evidence="6">Glycosyltransferase family 4 protein</fullName>
    </submittedName>
</protein>
<keyword evidence="2" id="KW-0328">Glycosyltransferase</keyword>
<dbReference type="Pfam" id="PF13439">
    <property type="entry name" value="Glyco_transf_4"/>
    <property type="match status" value="1"/>
</dbReference>
<keyword evidence="7" id="KW-1185">Reference proteome</keyword>
<feature type="domain" description="Glycosyl transferase family 1" evidence="4">
    <location>
        <begin position="198"/>
        <end position="356"/>
    </location>
</feature>
<dbReference type="Proteomes" id="UP001500621">
    <property type="component" value="Unassembled WGS sequence"/>
</dbReference>
<dbReference type="PANTHER" id="PTHR12526:SF640">
    <property type="entry name" value="COLANIC ACID BIOSYNTHESIS GLYCOSYLTRANSFERASE WCAL-RELATED"/>
    <property type="match status" value="1"/>
</dbReference>
<dbReference type="EMBL" id="BAABIM010000005">
    <property type="protein sequence ID" value="GAA4697676.1"/>
    <property type="molecule type" value="Genomic_DNA"/>
</dbReference>
<evidence type="ECO:0000256" key="3">
    <source>
        <dbReference type="ARBA" id="ARBA00022679"/>
    </source>
</evidence>